<keyword evidence="4" id="KW-1185">Reference proteome</keyword>
<gene>
    <name evidence="3" type="ORF">OIK42_03895</name>
</gene>
<sequence>MNIIVVEDNQQSRQTLLRLLRLSGSHRVVAYQHGAEVLNSPHLQKCDALIVGVNLATTYSGLELVRLLKRVGLLCPWTKVIFVTSSVVGVRANMPLLASSAHVLTTPIEAEKLNYALAEVFSFRARLTPIWQALHEAKLYHPAGLISLLKKVPQQYGDDATLLKIELALRLWRPAMALKLVSRLKNTELRLLHGLHLSFLFGAEMQFNDTLKEAINQRLLLKKVVFYRMLLKLMNGELAGALALFDQLPYAALEASEVSLKGQLIALEGTVQKGIAYLSAKLTAHERDPFYRSTVIVGMMCCAIMAMTHYPREHASFEYSLSQLNSLIESEQWQDDKHNFASFIPYIEMVRDTLAQVRTTDELLEQLTQMSTRSSQLEPVQLLAIALCYRELNEHAQAERFYYALLGAISRSEVSVEAIQIFLFTDLVNMRFLSPEKLSVLLTKLAQRAQQERQVTLSSWLFYRAFKLTPKAPELTRSFAEHLSLCRLSAYWQFSPATLLSTVTQAQ</sequence>
<accession>A0ABT5KYQ1</accession>
<comment type="caution">
    <text evidence="1">Lacks conserved residue(s) required for the propagation of feature annotation.</text>
</comment>
<feature type="domain" description="Response regulatory" evidence="2">
    <location>
        <begin position="2"/>
        <end position="121"/>
    </location>
</feature>
<dbReference type="InterPro" id="IPR001789">
    <property type="entry name" value="Sig_transdc_resp-reg_receiver"/>
</dbReference>
<dbReference type="Proteomes" id="UP001218788">
    <property type="component" value="Unassembled WGS sequence"/>
</dbReference>
<evidence type="ECO:0000313" key="3">
    <source>
        <dbReference type="EMBL" id="MDC8829902.1"/>
    </source>
</evidence>
<dbReference type="SUPFAM" id="SSF52172">
    <property type="entry name" value="CheY-like"/>
    <property type="match status" value="1"/>
</dbReference>
<evidence type="ECO:0000313" key="4">
    <source>
        <dbReference type="Proteomes" id="UP001218788"/>
    </source>
</evidence>
<reference evidence="3 4" key="1">
    <citation type="submission" date="2022-10" db="EMBL/GenBank/DDBJ databases">
        <title>Alteromonas sp. chi3 Genome sequencing.</title>
        <authorList>
            <person name="Park S."/>
        </authorList>
    </citation>
    <scope>NUCLEOTIDE SEQUENCE [LARGE SCALE GENOMIC DNA]</scope>
    <source>
        <strain evidence="4">chi3</strain>
    </source>
</reference>
<comment type="caution">
    <text evidence="3">The sequence shown here is derived from an EMBL/GenBank/DDBJ whole genome shotgun (WGS) entry which is preliminary data.</text>
</comment>
<evidence type="ECO:0000256" key="1">
    <source>
        <dbReference type="PROSITE-ProRule" id="PRU00169"/>
    </source>
</evidence>
<protein>
    <submittedName>
        <fullName evidence="3">Response regulator</fullName>
    </submittedName>
</protein>
<dbReference type="RefSeq" id="WP_273638474.1">
    <property type="nucleotide sequence ID" value="NZ_JAQQXP010000001.1"/>
</dbReference>
<dbReference type="InterPro" id="IPR011006">
    <property type="entry name" value="CheY-like_superfamily"/>
</dbReference>
<dbReference type="PROSITE" id="PS50110">
    <property type="entry name" value="RESPONSE_REGULATORY"/>
    <property type="match status" value="1"/>
</dbReference>
<organism evidence="3 4">
    <name type="scientific">Alteromonas gilva</name>
    <dbReference type="NCBI Taxonomy" id="2987522"/>
    <lineage>
        <taxon>Bacteria</taxon>
        <taxon>Pseudomonadati</taxon>
        <taxon>Pseudomonadota</taxon>
        <taxon>Gammaproteobacteria</taxon>
        <taxon>Alteromonadales</taxon>
        <taxon>Alteromonadaceae</taxon>
        <taxon>Alteromonas/Salinimonas group</taxon>
        <taxon>Alteromonas</taxon>
    </lineage>
</organism>
<dbReference type="EMBL" id="JAQQXP010000001">
    <property type="protein sequence ID" value="MDC8829902.1"/>
    <property type="molecule type" value="Genomic_DNA"/>
</dbReference>
<dbReference type="Pfam" id="PF00072">
    <property type="entry name" value="Response_reg"/>
    <property type="match status" value="1"/>
</dbReference>
<proteinExistence type="predicted"/>
<evidence type="ECO:0000259" key="2">
    <source>
        <dbReference type="PROSITE" id="PS50110"/>
    </source>
</evidence>
<dbReference type="SMART" id="SM00448">
    <property type="entry name" value="REC"/>
    <property type="match status" value="1"/>
</dbReference>
<dbReference type="Gene3D" id="3.40.50.2300">
    <property type="match status" value="1"/>
</dbReference>
<name>A0ABT5KYQ1_9ALTE</name>